<dbReference type="Gene3D" id="2.40.20.10">
    <property type="entry name" value="Plasminogen Kringle 4"/>
    <property type="match status" value="1"/>
</dbReference>
<dbReference type="AlphaFoldDB" id="A0AAE1AGQ0"/>
<evidence type="ECO:0000256" key="3">
    <source>
        <dbReference type="PROSITE-ProRule" id="PRU00121"/>
    </source>
</evidence>
<evidence type="ECO:0000313" key="7">
    <source>
        <dbReference type="Proteomes" id="UP001283361"/>
    </source>
</evidence>
<dbReference type="Gene3D" id="2.60.40.10">
    <property type="entry name" value="Immunoglobulins"/>
    <property type="match status" value="2"/>
</dbReference>
<dbReference type="EMBL" id="JAWDGP010001872">
    <property type="protein sequence ID" value="KAK3787248.1"/>
    <property type="molecule type" value="Genomic_DNA"/>
</dbReference>
<dbReference type="InterPro" id="IPR038178">
    <property type="entry name" value="Kringle_sf"/>
</dbReference>
<dbReference type="CDD" id="cd00108">
    <property type="entry name" value="KR"/>
    <property type="match status" value="1"/>
</dbReference>
<feature type="domain" description="Fibronectin type-III" evidence="5">
    <location>
        <begin position="352"/>
        <end position="459"/>
    </location>
</feature>
<dbReference type="InterPro" id="IPR013783">
    <property type="entry name" value="Ig-like_fold"/>
</dbReference>
<dbReference type="Pfam" id="PF00051">
    <property type="entry name" value="Kringle"/>
    <property type="match status" value="1"/>
</dbReference>
<dbReference type="SMART" id="SM00130">
    <property type="entry name" value="KR"/>
    <property type="match status" value="1"/>
</dbReference>
<dbReference type="PROSITE" id="PS50070">
    <property type="entry name" value="KRINGLE_2"/>
    <property type="match status" value="1"/>
</dbReference>
<dbReference type="SUPFAM" id="SSF57440">
    <property type="entry name" value="Kringle-like"/>
    <property type="match status" value="1"/>
</dbReference>
<evidence type="ECO:0000259" key="4">
    <source>
        <dbReference type="PROSITE" id="PS50070"/>
    </source>
</evidence>
<protein>
    <submittedName>
        <fullName evidence="6">Uncharacterized protein</fullName>
    </submittedName>
</protein>
<evidence type="ECO:0000259" key="5">
    <source>
        <dbReference type="PROSITE" id="PS50853"/>
    </source>
</evidence>
<organism evidence="6 7">
    <name type="scientific">Elysia crispata</name>
    <name type="common">lettuce slug</name>
    <dbReference type="NCBI Taxonomy" id="231223"/>
    <lineage>
        <taxon>Eukaryota</taxon>
        <taxon>Metazoa</taxon>
        <taxon>Spiralia</taxon>
        <taxon>Lophotrochozoa</taxon>
        <taxon>Mollusca</taxon>
        <taxon>Gastropoda</taxon>
        <taxon>Heterobranchia</taxon>
        <taxon>Euthyneura</taxon>
        <taxon>Panpulmonata</taxon>
        <taxon>Sacoglossa</taxon>
        <taxon>Placobranchoidea</taxon>
        <taxon>Plakobranchidae</taxon>
        <taxon>Elysia</taxon>
    </lineage>
</organism>
<name>A0AAE1AGQ0_9GAST</name>
<dbReference type="Proteomes" id="UP001283361">
    <property type="component" value="Unassembled WGS sequence"/>
</dbReference>
<keyword evidence="7" id="KW-1185">Reference proteome</keyword>
<sequence length="636" mass="71795">MGNDKKAHGYRNRITETERKELAERECATGYFGYNCSFKCRCEGGEACHKTTGACPRKCRKGYWGLSCQLVNSCYYNGRQESYMGTLAHTNSRSECQKWEKKVPHYHEYKPHRFPDKVYPENYCRTTTDDSVRPWCYVKVYRYDKPNKVWEYCAVKDCECPVGLFGFNCKHECHCKDITKCDSRTGICGTGCAEGWDGLSCQQENSCPPNKYGWNCEKTCQCEDPSHCTRFLGPSSACKCRPGFFNPPSCEPVTPPEIEGFSHKMLYDGESMVFICKVKAIPPLERSEILLQGPPRKRISFVDTNITNGIIRTNIFEVDSVRANERYICRARGISGNTSRDIISRVRQRPRMSRPPTVESKSDTAIHLAWPLWNKFSGDTGEGNILNYNVFYSRAGSEQTPKKAGGPYYTSCSPKCNFIIRDLSPNTVYTIFVTIEISQARGQGPPGPHIQVLTNCGPPSAAPLITKQTVGRTAGTQGIFQMTLEWEDPDKEHFGCDRIKNYILKLRETRRRRHGPSLTKREPVEVSGKVSERRYTITNLQPLTEYCVVMLMENNAELRSPETVEKCQKTEEIADAGLNPHHSGHSLVNLAQETPSLFSIRCLGCPVLSISGKDRKIVRLLRVIGHHNQGPGGALG</sequence>
<reference evidence="6" key="1">
    <citation type="journal article" date="2023" name="G3 (Bethesda)">
        <title>A reference genome for the long-term kleptoplast-retaining sea slug Elysia crispata morphotype clarki.</title>
        <authorList>
            <person name="Eastman K.E."/>
            <person name="Pendleton A.L."/>
            <person name="Shaikh M.A."/>
            <person name="Suttiyut T."/>
            <person name="Ogas R."/>
            <person name="Tomko P."/>
            <person name="Gavelis G."/>
            <person name="Widhalm J.R."/>
            <person name="Wisecaver J.H."/>
        </authorList>
    </citation>
    <scope>NUCLEOTIDE SEQUENCE</scope>
    <source>
        <strain evidence="6">ECLA1</strain>
    </source>
</reference>
<dbReference type="SUPFAM" id="SSF49265">
    <property type="entry name" value="Fibronectin type III"/>
    <property type="match status" value="1"/>
</dbReference>
<dbReference type="InterPro" id="IPR013806">
    <property type="entry name" value="Kringle-like"/>
</dbReference>
<feature type="domain" description="Kringle" evidence="4">
    <location>
        <begin position="76"/>
        <end position="158"/>
    </location>
</feature>
<comment type="caution">
    <text evidence="3">Lacks conserved residue(s) required for the propagation of feature annotation.</text>
</comment>
<evidence type="ECO:0000256" key="1">
    <source>
        <dbReference type="ARBA" id="ARBA00022572"/>
    </source>
</evidence>
<keyword evidence="2" id="KW-1015">Disulfide bond</keyword>
<dbReference type="PANTHER" id="PTHR26391">
    <property type="entry name" value="INACTIVE TYROSINE-PROTEIN KINASE 7"/>
    <property type="match status" value="1"/>
</dbReference>
<dbReference type="SMART" id="SM00060">
    <property type="entry name" value="FN3"/>
    <property type="match status" value="2"/>
</dbReference>
<accession>A0AAE1AGQ0</accession>
<comment type="caution">
    <text evidence="6">The sequence shown here is derived from an EMBL/GenBank/DDBJ whole genome shotgun (WGS) entry which is preliminary data.</text>
</comment>
<dbReference type="PROSITE" id="PS50853">
    <property type="entry name" value="FN3"/>
    <property type="match status" value="2"/>
</dbReference>
<keyword evidence="1 3" id="KW-0420">Kringle</keyword>
<feature type="domain" description="Fibronectin type-III" evidence="5">
    <location>
        <begin position="468"/>
        <end position="573"/>
    </location>
</feature>
<gene>
    <name evidence="6" type="ORF">RRG08_055971</name>
</gene>
<evidence type="ECO:0000256" key="2">
    <source>
        <dbReference type="ARBA" id="ARBA00023157"/>
    </source>
</evidence>
<proteinExistence type="predicted"/>
<dbReference type="Gene3D" id="2.170.300.10">
    <property type="entry name" value="Tie2 ligand-binding domain superfamily"/>
    <property type="match status" value="2"/>
</dbReference>
<dbReference type="InterPro" id="IPR000001">
    <property type="entry name" value="Kringle"/>
</dbReference>
<dbReference type="CDD" id="cd00063">
    <property type="entry name" value="FN3"/>
    <property type="match status" value="2"/>
</dbReference>
<evidence type="ECO:0000313" key="6">
    <source>
        <dbReference type="EMBL" id="KAK3787248.1"/>
    </source>
</evidence>
<dbReference type="PANTHER" id="PTHR26391:SF18">
    <property type="entry name" value="PROTEIN KINASE RECEPTOR TIE-1, PUTATIVE-RELATED"/>
    <property type="match status" value="1"/>
</dbReference>
<dbReference type="InterPro" id="IPR036116">
    <property type="entry name" value="FN3_sf"/>
</dbReference>
<dbReference type="InterPro" id="IPR003961">
    <property type="entry name" value="FN3_dom"/>
</dbReference>